<evidence type="ECO:0000313" key="2">
    <source>
        <dbReference type="Proteomes" id="UP000016662"/>
    </source>
</evidence>
<dbReference type="Proteomes" id="UP000016662">
    <property type="component" value="Unassembled WGS sequence"/>
</dbReference>
<dbReference type="PATRIC" id="fig|411473.3.peg.1244"/>
<reference evidence="1 2" key="1">
    <citation type="submission" date="2013-07" db="EMBL/GenBank/DDBJ databases">
        <authorList>
            <person name="Weinstock G."/>
            <person name="Sodergren E."/>
            <person name="Wylie T."/>
            <person name="Fulton L."/>
            <person name="Fulton R."/>
            <person name="Fronick C."/>
            <person name="O'Laughlin M."/>
            <person name="Godfrey J."/>
            <person name="Miner T."/>
            <person name="Herter B."/>
            <person name="Appelbaum E."/>
            <person name="Cordes M."/>
            <person name="Lek S."/>
            <person name="Wollam A."/>
            <person name="Pepin K.H."/>
            <person name="Palsikar V.B."/>
            <person name="Mitreva M."/>
            <person name="Wilson R.K."/>
        </authorList>
    </citation>
    <scope>NUCLEOTIDE SEQUENCE [LARGE SCALE GENOMIC DNA]</scope>
    <source>
        <strain evidence="1 2">ATCC 27760</strain>
    </source>
</reference>
<keyword evidence="2" id="KW-1185">Reference proteome</keyword>
<evidence type="ECO:0000313" key="1">
    <source>
        <dbReference type="EMBL" id="ERJ96119.1"/>
    </source>
</evidence>
<accession>U2M2Z7</accession>
<dbReference type="AlphaFoldDB" id="U2M2Z7"/>
<gene>
    <name evidence="1" type="ORF">RUMCAL_01530</name>
</gene>
<comment type="caution">
    <text evidence="1">The sequence shown here is derived from an EMBL/GenBank/DDBJ whole genome shotgun (WGS) entry which is preliminary data.</text>
</comment>
<protein>
    <submittedName>
        <fullName evidence="1">Uncharacterized protein</fullName>
    </submittedName>
</protein>
<dbReference type="EMBL" id="AWVF01000186">
    <property type="protein sequence ID" value="ERJ96119.1"/>
    <property type="molecule type" value="Genomic_DNA"/>
</dbReference>
<organism evidence="1 2">
    <name type="scientific">Ruminococcus callidus ATCC 27760</name>
    <dbReference type="NCBI Taxonomy" id="411473"/>
    <lineage>
        <taxon>Bacteria</taxon>
        <taxon>Bacillati</taxon>
        <taxon>Bacillota</taxon>
        <taxon>Clostridia</taxon>
        <taxon>Eubacteriales</taxon>
        <taxon>Oscillospiraceae</taxon>
        <taxon>Ruminococcus</taxon>
    </lineage>
</organism>
<sequence>MYRAFFYLAGKGYWCFVKSVLTGFLWLLNGRCAGGSLTAYGEQLLSDKQKSPQTMDCEEQCDYFIVIHTKICSYS</sequence>
<proteinExistence type="predicted"/>
<dbReference type="STRING" id="411473.RUMCAL_01530"/>
<name>U2M2Z7_9FIRM</name>
<dbReference type="HOGENOM" id="CLU_2668814_0_0_9"/>